<evidence type="ECO:0000313" key="2">
    <source>
        <dbReference type="Proteomes" id="UP000324222"/>
    </source>
</evidence>
<sequence>MSFKAVLISSVTNNSPKGAASKTLWEAQRSSADTNTPHIPFFVASGAPWVCPSSASLNLNGLCYTYTETRTFPLSAFRGVGEPPHTTRDSGHRQRRINAFTLRLPVACYPKLLAGTGFFTVFENS</sequence>
<organism evidence="1 2">
    <name type="scientific">Portunus trituberculatus</name>
    <name type="common">Swimming crab</name>
    <name type="synonym">Neptunus trituberculatus</name>
    <dbReference type="NCBI Taxonomy" id="210409"/>
    <lineage>
        <taxon>Eukaryota</taxon>
        <taxon>Metazoa</taxon>
        <taxon>Ecdysozoa</taxon>
        <taxon>Arthropoda</taxon>
        <taxon>Crustacea</taxon>
        <taxon>Multicrustacea</taxon>
        <taxon>Malacostraca</taxon>
        <taxon>Eumalacostraca</taxon>
        <taxon>Eucarida</taxon>
        <taxon>Decapoda</taxon>
        <taxon>Pleocyemata</taxon>
        <taxon>Brachyura</taxon>
        <taxon>Eubrachyura</taxon>
        <taxon>Portunoidea</taxon>
        <taxon>Portunidae</taxon>
        <taxon>Portuninae</taxon>
        <taxon>Portunus</taxon>
    </lineage>
</organism>
<protein>
    <submittedName>
        <fullName evidence="1">Uncharacterized protein</fullName>
    </submittedName>
</protein>
<dbReference type="Proteomes" id="UP000324222">
    <property type="component" value="Unassembled WGS sequence"/>
</dbReference>
<dbReference type="AlphaFoldDB" id="A0A5B7FYE0"/>
<dbReference type="EMBL" id="VSRR010009186">
    <property type="protein sequence ID" value="MPC49928.1"/>
    <property type="molecule type" value="Genomic_DNA"/>
</dbReference>
<keyword evidence="2" id="KW-1185">Reference proteome</keyword>
<reference evidence="1 2" key="1">
    <citation type="submission" date="2019-05" db="EMBL/GenBank/DDBJ databases">
        <title>Another draft genome of Portunus trituberculatus and its Hox gene families provides insights of decapod evolution.</title>
        <authorList>
            <person name="Jeong J.-H."/>
            <person name="Song I."/>
            <person name="Kim S."/>
            <person name="Choi T."/>
            <person name="Kim D."/>
            <person name="Ryu S."/>
            <person name="Kim W."/>
        </authorList>
    </citation>
    <scope>NUCLEOTIDE SEQUENCE [LARGE SCALE GENOMIC DNA]</scope>
    <source>
        <tissue evidence="1">Muscle</tissue>
    </source>
</reference>
<comment type="caution">
    <text evidence="1">The sequence shown here is derived from an EMBL/GenBank/DDBJ whole genome shotgun (WGS) entry which is preliminary data.</text>
</comment>
<proteinExistence type="predicted"/>
<gene>
    <name evidence="1" type="ORF">E2C01_043743</name>
</gene>
<evidence type="ECO:0000313" key="1">
    <source>
        <dbReference type="EMBL" id="MPC49928.1"/>
    </source>
</evidence>
<name>A0A5B7FYE0_PORTR</name>
<accession>A0A5B7FYE0</accession>